<keyword evidence="4 8" id="KW-1133">Transmembrane helix</keyword>
<reference evidence="10" key="1">
    <citation type="submission" date="2025-08" db="UniProtKB">
        <authorList>
            <consortium name="RefSeq"/>
        </authorList>
    </citation>
    <scope>IDENTIFICATION</scope>
</reference>
<evidence type="ECO:0000256" key="4">
    <source>
        <dbReference type="ARBA" id="ARBA00022989"/>
    </source>
</evidence>
<feature type="transmembrane region" description="Helical" evidence="8">
    <location>
        <begin position="241"/>
        <end position="270"/>
    </location>
</feature>
<evidence type="ECO:0000256" key="5">
    <source>
        <dbReference type="ARBA" id="ARBA00023136"/>
    </source>
</evidence>
<dbReference type="Proteomes" id="UP000504607">
    <property type="component" value="Chromosome 12"/>
</dbReference>
<evidence type="ECO:0000313" key="9">
    <source>
        <dbReference type="Proteomes" id="UP000504607"/>
    </source>
</evidence>
<dbReference type="AlphaFoldDB" id="A0A6I9RZG0"/>
<feature type="transmembrane region" description="Helical" evidence="8">
    <location>
        <begin position="170"/>
        <end position="189"/>
    </location>
</feature>
<gene>
    <name evidence="10" type="primary">LOC105054611</name>
</gene>
<protein>
    <submittedName>
        <fullName evidence="10">Transmembrane protein 161B isoform X1</fullName>
    </submittedName>
</protein>
<comment type="similarity">
    <text evidence="2">Belongs to the TMEM161 family.</text>
</comment>
<keyword evidence="5 8" id="KW-0472">Membrane</keyword>
<feature type="transmembrane region" description="Helical" evidence="8">
    <location>
        <begin position="346"/>
        <end position="367"/>
    </location>
</feature>
<keyword evidence="6" id="KW-0325">Glycoprotein</keyword>
<evidence type="ECO:0000256" key="6">
    <source>
        <dbReference type="ARBA" id="ARBA00023180"/>
    </source>
</evidence>
<evidence type="ECO:0000313" key="10">
    <source>
        <dbReference type="RefSeq" id="XP_010934471.1"/>
    </source>
</evidence>
<evidence type="ECO:0000256" key="1">
    <source>
        <dbReference type="ARBA" id="ARBA00004141"/>
    </source>
</evidence>
<sequence>MSSSTPIHLLLHAAVSAAASLLATLLHLPSLFLHGLHTYIHPDSLGGGDGVHAAIRRPSDAPSPSSDLRRRNRSKDHRPDFDESGAQLFRLRLADAQLRTRVYFPEYRTSFLSAAVALPNLALRSLLPPDPAASAAIPALAALVAAAHLVLALAKLSLERSASRRSEKELSVLSGFLGFLAALLIVFHLSSSVFDFNLGASDAAFSKTAAAILAGCLSGILFIPAARAARAFWLGTDQLRWNLSVVSCSAPVQILLYAAVLSGAAAPLLWVNPVVVVPASEVQSLKFKEYRIWALMASAFSQLLVLRTNLQMYLNEAVLCWYQRLHASRAPDMDYGRAKVFLHNHYLCLVALQFFAPPVLVLVLLGLSQLRGNLFGGVPFLGSLVDCSDLVKEIALFIGWWIAFIWAILTMSNLALYRCGFLIVS</sequence>
<organism evidence="9 10">
    <name type="scientific">Elaeis guineensis var. tenera</name>
    <name type="common">Oil palm</name>
    <dbReference type="NCBI Taxonomy" id="51953"/>
    <lineage>
        <taxon>Eukaryota</taxon>
        <taxon>Viridiplantae</taxon>
        <taxon>Streptophyta</taxon>
        <taxon>Embryophyta</taxon>
        <taxon>Tracheophyta</taxon>
        <taxon>Spermatophyta</taxon>
        <taxon>Magnoliopsida</taxon>
        <taxon>Liliopsida</taxon>
        <taxon>Arecaceae</taxon>
        <taxon>Arecoideae</taxon>
        <taxon>Cocoseae</taxon>
        <taxon>Elaeidinae</taxon>
        <taxon>Elaeis</taxon>
    </lineage>
</organism>
<feature type="transmembrane region" description="Helical" evidence="8">
    <location>
        <begin position="290"/>
        <end position="306"/>
    </location>
</feature>
<dbReference type="PANTHER" id="PTHR13624">
    <property type="entry name" value="RE42071P"/>
    <property type="match status" value="1"/>
</dbReference>
<feature type="transmembrane region" description="Helical" evidence="8">
    <location>
        <begin position="394"/>
        <end position="417"/>
    </location>
</feature>
<evidence type="ECO:0000256" key="8">
    <source>
        <dbReference type="SAM" id="Phobius"/>
    </source>
</evidence>
<keyword evidence="9" id="KW-1185">Reference proteome</keyword>
<dbReference type="GeneID" id="105054611"/>
<dbReference type="InterPro" id="IPR019395">
    <property type="entry name" value="Transmembrane_161A/B"/>
</dbReference>
<comment type="subcellular location">
    <subcellularLocation>
        <location evidence="1">Membrane</location>
        <topology evidence="1">Multi-pass membrane protein</topology>
    </subcellularLocation>
</comment>
<dbReference type="Pfam" id="PF10268">
    <property type="entry name" value="Tmemb_161AB"/>
    <property type="match status" value="1"/>
</dbReference>
<dbReference type="PANTHER" id="PTHR13624:SF6">
    <property type="entry name" value="EMEI"/>
    <property type="match status" value="1"/>
</dbReference>
<dbReference type="RefSeq" id="XP_010934471.1">
    <property type="nucleotide sequence ID" value="XM_010936169.3"/>
</dbReference>
<dbReference type="KEGG" id="egu:105054611"/>
<accession>A0A6I9RZG0</accession>
<dbReference type="FunCoup" id="A0A6I9RZG0">
    <property type="interactions" value="1712"/>
</dbReference>
<evidence type="ECO:0000256" key="3">
    <source>
        <dbReference type="ARBA" id="ARBA00022692"/>
    </source>
</evidence>
<feature type="transmembrane region" description="Helical" evidence="8">
    <location>
        <begin position="209"/>
        <end position="229"/>
    </location>
</feature>
<feature type="transmembrane region" description="Helical" evidence="8">
    <location>
        <begin position="133"/>
        <end position="158"/>
    </location>
</feature>
<evidence type="ECO:0000256" key="2">
    <source>
        <dbReference type="ARBA" id="ARBA00009706"/>
    </source>
</evidence>
<dbReference type="InParanoid" id="A0A6I9RZG0"/>
<feature type="transmembrane region" description="Helical" evidence="8">
    <location>
        <begin position="6"/>
        <end position="28"/>
    </location>
</feature>
<evidence type="ECO:0000256" key="7">
    <source>
        <dbReference type="SAM" id="MobiDB-lite"/>
    </source>
</evidence>
<keyword evidence="3 8" id="KW-0812">Transmembrane</keyword>
<feature type="region of interest" description="Disordered" evidence="7">
    <location>
        <begin position="51"/>
        <end position="81"/>
    </location>
</feature>
<proteinExistence type="inferred from homology"/>
<dbReference type="OrthoDB" id="784140at2759"/>
<name>A0A6I9RZG0_ELAGV</name>
<dbReference type="GO" id="GO:0016020">
    <property type="term" value="C:membrane"/>
    <property type="evidence" value="ECO:0007669"/>
    <property type="project" value="UniProtKB-SubCell"/>
</dbReference>